<proteinExistence type="predicted"/>
<reference evidence="1 2" key="1">
    <citation type="submission" date="2018-07" db="EMBL/GenBank/DDBJ databases">
        <title>Genome sequence of Erythrobacter strain YH-07, an antagonistic bacterium isolated from Yellow Sea.</title>
        <authorList>
            <person name="Tang T."/>
            <person name="Liu Q."/>
            <person name="Sun X."/>
        </authorList>
    </citation>
    <scope>NUCLEOTIDE SEQUENCE [LARGE SCALE GENOMIC DNA]</scope>
    <source>
        <strain evidence="1 2">YH-07</strain>
        <plasmid evidence="1 2">unnamed</plasmid>
    </source>
</reference>
<evidence type="ECO:0000313" key="2">
    <source>
        <dbReference type="Proteomes" id="UP000254508"/>
    </source>
</evidence>
<dbReference type="OrthoDB" id="9795612at2"/>
<evidence type="ECO:0008006" key="3">
    <source>
        <dbReference type="Google" id="ProtNLM"/>
    </source>
</evidence>
<keyword evidence="2" id="KW-1185">Reference proteome</keyword>
<evidence type="ECO:0000313" key="1">
    <source>
        <dbReference type="EMBL" id="AXK44109.1"/>
    </source>
</evidence>
<dbReference type="KEGG" id="err:DVR09_16790"/>
<sequence length="166" mass="16846">MSQVLIGIIGVILFIGLALAGAMFLGPRFQESANNSRASASLQAVAQISQAANMYQLQEGFAAANTGALTSGGYLKAVPVNPVSNANEPILVNYLGGTPAVMDHVEMVIGGNGDAGTGQICTAINKQATGGAGTPPTAQPTGATTDGVSGCYNDTTNNQYKVWARI</sequence>
<gene>
    <name evidence="1" type="ORF">DVR09_16790</name>
</gene>
<dbReference type="Proteomes" id="UP000254508">
    <property type="component" value="Plasmid unnamed"/>
</dbReference>
<name>A0A345YJK7_9SPHN</name>
<geneLocation type="plasmid" evidence="1 2">
    <name>unnamed</name>
</geneLocation>
<dbReference type="EMBL" id="CP031358">
    <property type="protein sequence ID" value="AXK44109.1"/>
    <property type="molecule type" value="Genomic_DNA"/>
</dbReference>
<organism evidence="1 2">
    <name type="scientific">Erythrobacter aureus</name>
    <dbReference type="NCBI Taxonomy" id="2182384"/>
    <lineage>
        <taxon>Bacteria</taxon>
        <taxon>Pseudomonadati</taxon>
        <taxon>Pseudomonadota</taxon>
        <taxon>Alphaproteobacteria</taxon>
        <taxon>Sphingomonadales</taxon>
        <taxon>Erythrobacteraceae</taxon>
        <taxon>Erythrobacter/Porphyrobacter group</taxon>
        <taxon>Erythrobacter</taxon>
    </lineage>
</organism>
<dbReference type="AlphaFoldDB" id="A0A345YJK7"/>
<dbReference type="RefSeq" id="WP_115418422.1">
    <property type="nucleotide sequence ID" value="NZ_CP031358.1"/>
</dbReference>
<keyword evidence="1" id="KW-0614">Plasmid</keyword>
<protein>
    <recommendedName>
        <fullName evidence="3">Type 4 secretion system PilS N-terminal domain-containing protein</fullName>
    </recommendedName>
</protein>
<accession>A0A345YJK7</accession>